<dbReference type="Proteomes" id="UP000276417">
    <property type="component" value="Chromosome 1"/>
</dbReference>
<dbReference type="KEGG" id="dph:EHF33_07375"/>
<protein>
    <submittedName>
        <fullName evidence="1">DNA topology modulation protein FlaR</fullName>
    </submittedName>
</protein>
<dbReference type="OrthoDB" id="1201990at2"/>
<proteinExistence type="predicted"/>
<sequence length="167" mass="19124">MQSRVRQRVMVVGSPGAGKSTFARQLAQSSGLPLTHLDDLYWRPGWVRPPPEVWQVQMGEAVSAERWILDGNYAGTLHLRAQRADTAIVLAYPRGLCLRRAIVRAVFKRRPDAKELGKEPLDWAFLRFIWTFPKLGKQQLEQLRAVPHLEVVVLRNDEQARTFLARC</sequence>
<organism evidence="1 2">
    <name type="scientific">Deinococcus psychrotolerans</name>
    <dbReference type="NCBI Taxonomy" id="2489213"/>
    <lineage>
        <taxon>Bacteria</taxon>
        <taxon>Thermotogati</taxon>
        <taxon>Deinococcota</taxon>
        <taxon>Deinococci</taxon>
        <taxon>Deinococcales</taxon>
        <taxon>Deinococcaceae</taxon>
        <taxon>Deinococcus</taxon>
    </lineage>
</organism>
<dbReference type="InterPro" id="IPR052922">
    <property type="entry name" value="Cytidylate_Kinase-2"/>
</dbReference>
<accession>A0A3G8YEN8</accession>
<dbReference type="InterPro" id="IPR027417">
    <property type="entry name" value="P-loop_NTPase"/>
</dbReference>
<evidence type="ECO:0000313" key="2">
    <source>
        <dbReference type="Proteomes" id="UP000276417"/>
    </source>
</evidence>
<reference evidence="1 2" key="1">
    <citation type="submission" date="2018-11" db="EMBL/GenBank/DDBJ databases">
        <title>Deinococcus shelandsis sp. nov., isolated from South Shetland Islands soil of Antarctica.</title>
        <authorList>
            <person name="Tian J."/>
        </authorList>
    </citation>
    <scope>NUCLEOTIDE SEQUENCE [LARGE SCALE GENOMIC DNA]</scope>
    <source>
        <strain evidence="1 2">S14-83T</strain>
    </source>
</reference>
<dbReference type="PANTHER" id="PTHR37816:SF1">
    <property type="entry name" value="TOXIN"/>
    <property type="match status" value="1"/>
</dbReference>
<name>A0A3G8YEN8_9DEIO</name>
<dbReference type="Gene3D" id="3.40.50.300">
    <property type="entry name" value="P-loop containing nucleotide triphosphate hydrolases"/>
    <property type="match status" value="1"/>
</dbReference>
<evidence type="ECO:0000313" key="1">
    <source>
        <dbReference type="EMBL" id="AZI43849.1"/>
    </source>
</evidence>
<gene>
    <name evidence="1" type="ORF">EHF33_07375</name>
</gene>
<keyword evidence="2" id="KW-1185">Reference proteome</keyword>
<dbReference type="AlphaFoldDB" id="A0A3G8YEN8"/>
<dbReference type="EMBL" id="CP034183">
    <property type="protein sequence ID" value="AZI43849.1"/>
    <property type="molecule type" value="Genomic_DNA"/>
</dbReference>
<dbReference type="SUPFAM" id="SSF52540">
    <property type="entry name" value="P-loop containing nucleoside triphosphate hydrolases"/>
    <property type="match status" value="1"/>
</dbReference>
<dbReference type="PANTHER" id="PTHR37816">
    <property type="entry name" value="YALI0E33011P"/>
    <property type="match status" value="1"/>
</dbReference>